<dbReference type="Pfam" id="PF00528">
    <property type="entry name" value="BPD_transp_1"/>
    <property type="match status" value="1"/>
</dbReference>
<evidence type="ECO:0000256" key="1">
    <source>
        <dbReference type="ARBA" id="ARBA00004651"/>
    </source>
</evidence>
<feature type="transmembrane region" description="Helical" evidence="7">
    <location>
        <begin position="107"/>
        <end position="130"/>
    </location>
</feature>
<dbReference type="RefSeq" id="WP_123695007.1">
    <property type="nucleotide sequence ID" value="NZ_AP019700.1"/>
</dbReference>
<evidence type="ECO:0000259" key="8">
    <source>
        <dbReference type="PROSITE" id="PS50928"/>
    </source>
</evidence>
<proteinExistence type="inferred from homology"/>
<evidence type="ECO:0000256" key="3">
    <source>
        <dbReference type="ARBA" id="ARBA00022475"/>
    </source>
</evidence>
<feature type="domain" description="ABC transmembrane type-1" evidence="8">
    <location>
        <begin position="103"/>
        <end position="318"/>
    </location>
</feature>
<dbReference type="InterPro" id="IPR045621">
    <property type="entry name" value="BPD_transp_1_N"/>
</dbReference>
<sequence length="328" mass="35963">MGLAVQRLRYLGRRALQAVPIIIAIVVCNFILLNLAPGDAATVLAGEAGSATPEYMAELRQRFGLDQPFHVQLFHYLRNMLAFDLGYSFRHSRPVLDLVLDRLGPTLLLMGTAALVAIAVGVLLGVLAALDLNGWRDTLISIFALVSYATPLFWIGLMMIVVFSIQLDLLPTSGMETVAAFHEGWDRVVDIALHLVLPATTLSLFYLALYTRLMRASMLEQAGMDYVVTARAKGLTERRIVVRHILRNALLPIVTMAGVQVAGMLGGSVIVESVFGWPGLGLLAFESLFARDLNLLLGIFFLSSCLVVAVNLFVDLLYALLDPRIEIR</sequence>
<keyword evidence="4 7" id="KW-0812">Transmembrane</keyword>
<dbReference type="EMBL" id="RJKX01000018">
    <property type="protein sequence ID" value="ROP81263.1"/>
    <property type="molecule type" value="Genomic_DNA"/>
</dbReference>
<evidence type="ECO:0000256" key="5">
    <source>
        <dbReference type="ARBA" id="ARBA00022989"/>
    </source>
</evidence>
<feature type="transmembrane region" description="Helical" evidence="7">
    <location>
        <begin position="295"/>
        <end position="321"/>
    </location>
</feature>
<keyword evidence="5 7" id="KW-1133">Transmembrane helix</keyword>
<dbReference type="InterPro" id="IPR035906">
    <property type="entry name" value="MetI-like_sf"/>
</dbReference>
<keyword evidence="3" id="KW-1003">Cell membrane</keyword>
<comment type="caution">
    <text evidence="9">The sequence shown here is derived from an EMBL/GenBank/DDBJ whole genome shotgun (WGS) entry which is preliminary data.</text>
</comment>
<keyword evidence="10" id="KW-1185">Reference proteome</keyword>
<evidence type="ECO:0000256" key="2">
    <source>
        <dbReference type="ARBA" id="ARBA00022448"/>
    </source>
</evidence>
<evidence type="ECO:0000256" key="6">
    <source>
        <dbReference type="ARBA" id="ARBA00023136"/>
    </source>
</evidence>
<dbReference type="CDD" id="cd06261">
    <property type="entry name" value="TM_PBP2"/>
    <property type="match status" value="1"/>
</dbReference>
<dbReference type="Proteomes" id="UP000278222">
    <property type="component" value="Unassembled WGS sequence"/>
</dbReference>
<dbReference type="Pfam" id="PF19300">
    <property type="entry name" value="BPD_transp_1_N"/>
    <property type="match status" value="1"/>
</dbReference>
<dbReference type="PANTHER" id="PTHR43163">
    <property type="entry name" value="DIPEPTIDE TRANSPORT SYSTEM PERMEASE PROTEIN DPPB-RELATED"/>
    <property type="match status" value="1"/>
</dbReference>
<dbReference type="OrthoDB" id="9807402at2"/>
<dbReference type="GO" id="GO:0005886">
    <property type="term" value="C:plasma membrane"/>
    <property type="evidence" value="ECO:0007669"/>
    <property type="project" value="UniProtKB-SubCell"/>
</dbReference>
<dbReference type="Gene3D" id="1.10.3720.10">
    <property type="entry name" value="MetI-like"/>
    <property type="match status" value="1"/>
</dbReference>
<dbReference type="PROSITE" id="PS50928">
    <property type="entry name" value="ABC_TM1"/>
    <property type="match status" value="1"/>
</dbReference>
<evidence type="ECO:0000256" key="4">
    <source>
        <dbReference type="ARBA" id="ARBA00022692"/>
    </source>
</evidence>
<organism evidence="9 10">
    <name type="scientific">Stella humosa</name>
    <dbReference type="NCBI Taxonomy" id="94"/>
    <lineage>
        <taxon>Bacteria</taxon>
        <taxon>Pseudomonadati</taxon>
        <taxon>Pseudomonadota</taxon>
        <taxon>Alphaproteobacteria</taxon>
        <taxon>Rhodospirillales</taxon>
        <taxon>Stellaceae</taxon>
        <taxon>Stella</taxon>
    </lineage>
</organism>
<dbReference type="SUPFAM" id="SSF161098">
    <property type="entry name" value="MetI-like"/>
    <property type="match status" value="1"/>
</dbReference>
<feature type="transmembrane region" description="Helical" evidence="7">
    <location>
        <begin position="142"/>
        <end position="165"/>
    </location>
</feature>
<dbReference type="InterPro" id="IPR000515">
    <property type="entry name" value="MetI-like"/>
</dbReference>
<dbReference type="GO" id="GO:0055085">
    <property type="term" value="P:transmembrane transport"/>
    <property type="evidence" value="ECO:0007669"/>
    <property type="project" value="InterPro"/>
</dbReference>
<keyword evidence="6 7" id="KW-0472">Membrane</keyword>
<feature type="transmembrane region" description="Helical" evidence="7">
    <location>
        <begin position="191"/>
        <end position="209"/>
    </location>
</feature>
<evidence type="ECO:0000313" key="9">
    <source>
        <dbReference type="EMBL" id="ROP81263.1"/>
    </source>
</evidence>
<name>A0A3N1KI74_9PROT</name>
<feature type="transmembrane region" description="Helical" evidence="7">
    <location>
        <begin position="15"/>
        <end position="36"/>
    </location>
</feature>
<dbReference type="AlphaFoldDB" id="A0A3N1KI74"/>
<comment type="subcellular location">
    <subcellularLocation>
        <location evidence="1 7">Cell membrane</location>
        <topology evidence="1 7">Multi-pass membrane protein</topology>
    </subcellularLocation>
</comment>
<feature type="transmembrane region" description="Helical" evidence="7">
    <location>
        <begin position="249"/>
        <end position="275"/>
    </location>
</feature>
<reference evidence="9 10" key="1">
    <citation type="submission" date="2018-11" db="EMBL/GenBank/DDBJ databases">
        <title>Genomic Encyclopedia of Type Strains, Phase IV (KMG-IV): sequencing the most valuable type-strain genomes for metagenomic binning, comparative biology and taxonomic classification.</title>
        <authorList>
            <person name="Goeker M."/>
        </authorList>
    </citation>
    <scope>NUCLEOTIDE SEQUENCE [LARGE SCALE GENOMIC DNA]</scope>
    <source>
        <strain evidence="9 10">DSM 5900</strain>
    </source>
</reference>
<gene>
    <name evidence="9" type="ORF">EDC65_5119</name>
</gene>
<evidence type="ECO:0000313" key="10">
    <source>
        <dbReference type="Proteomes" id="UP000278222"/>
    </source>
</evidence>
<keyword evidence="2 7" id="KW-0813">Transport</keyword>
<evidence type="ECO:0000256" key="7">
    <source>
        <dbReference type="RuleBase" id="RU363032"/>
    </source>
</evidence>
<protein>
    <submittedName>
        <fullName evidence="9">Peptide/nickel transport system permease protein</fullName>
    </submittedName>
</protein>
<comment type="similarity">
    <text evidence="7">Belongs to the binding-protein-dependent transport system permease family.</text>
</comment>
<dbReference type="PANTHER" id="PTHR43163:SF9">
    <property type="entry name" value="ABC TRANSPORTER PERMEASE PROTEIN"/>
    <property type="match status" value="1"/>
</dbReference>
<accession>A0A3N1KI74</accession>